<gene>
    <name evidence="2" type="ORF">X975_05187</name>
</gene>
<evidence type="ECO:0000313" key="3">
    <source>
        <dbReference type="Proteomes" id="UP000054359"/>
    </source>
</evidence>
<protein>
    <submittedName>
        <fullName evidence="2">Uncharacterized protein</fullName>
    </submittedName>
</protein>
<feature type="chain" id="PRO_5001829610" evidence="1">
    <location>
        <begin position="27"/>
        <end position="117"/>
    </location>
</feature>
<dbReference type="Proteomes" id="UP000054359">
    <property type="component" value="Unassembled WGS sequence"/>
</dbReference>
<evidence type="ECO:0000256" key="1">
    <source>
        <dbReference type="SAM" id="SignalP"/>
    </source>
</evidence>
<organism evidence="2 3">
    <name type="scientific">Stegodyphus mimosarum</name>
    <name type="common">African social velvet spider</name>
    <dbReference type="NCBI Taxonomy" id="407821"/>
    <lineage>
        <taxon>Eukaryota</taxon>
        <taxon>Metazoa</taxon>
        <taxon>Ecdysozoa</taxon>
        <taxon>Arthropoda</taxon>
        <taxon>Chelicerata</taxon>
        <taxon>Arachnida</taxon>
        <taxon>Araneae</taxon>
        <taxon>Araneomorphae</taxon>
        <taxon>Entelegynae</taxon>
        <taxon>Eresoidea</taxon>
        <taxon>Eresidae</taxon>
        <taxon>Stegodyphus</taxon>
    </lineage>
</organism>
<evidence type="ECO:0000313" key="2">
    <source>
        <dbReference type="EMBL" id="KFM63845.1"/>
    </source>
</evidence>
<reference evidence="2 3" key="1">
    <citation type="submission" date="2013-11" db="EMBL/GenBank/DDBJ databases">
        <title>Genome sequencing of Stegodyphus mimosarum.</title>
        <authorList>
            <person name="Bechsgaard J."/>
        </authorList>
    </citation>
    <scope>NUCLEOTIDE SEQUENCE [LARGE SCALE GENOMIC DNA]</scope>
</reference>
<keyword evidence="3" id="KW-1185">Reference proteome</keyword>
<dbReference type="AlphaFoldDB" id="A0A087TFF6"/>
<sequence length="117" mass="12156">MKSISKQIALSLAILLVLNLMLEVEAGKFKKLLKAGLVLGALGSRALPRVLPLPVPIPIRLNGHHEFGGGHFGDDYYKHQGSGFIPAYGPGGYSYGAGGFGGGIYGGGGYAANGGWW</sequence>
<dbReference type="EMBL" id="KK114972">
    <property type="protein sequence ID" value="KFM63845.1"/>
    <property type="molecule type" value="Genomic_DNA"/>
</dbReference>
<keyword evidence="1" id="KW-0732">Signal</keyword>
<name>A0A087TFF6_STEMI</name>
<accession>A0A087TFF6</accession>
<feature type="signal peptide" evidence="1">
    <location>
        <begin position="1"/>
        <end position="26"/>
    </location>
</feature>
<feature type="non-terminal residue" evidence="2">
    <location>
        <position position="117"/>
    </location>
</feature>
<dbReference type="OMA" id="NGHHEFG"/>
<proteinExistence type="predicted"/>